<dbReference type="Gene3D" id="1.20.140.150">
    <property type="match status" value="3"/>
</dbReference>
<feature type="transmembrane region" description="Helical" evidence="5">
    <location>
        <begin position="219"/>
        <end position="239"/>
    </location>
</feature>
<feature type="transmembrane region" description="Helical" evidence="5">
    <location>
        <begin position="46"/>
        <end position="70"/>
    </location>
</feature>
<dbReference type="EMBL" id="AKHW03004844">
    <property type="protein sequence ID" value="KYO28620.1"/>
    <property type="molecule type" value="Genomic_DNA"/>
</dbReference>
<comment type="subcellular location">
    <subcellularLocation>
        <location evidence="1">Membrane</location>
        <topology evidence="1">Multi-pass membrane protein</topology>
    </subcellularLocation>
</comment>
<comment type="caution">
    <text evidence="6">The sequence shown here is derived from an EMBL/GenBank/DDBJ whole genome shotgun (WGS) entry which is preliminary data.</text>
</comment>
<dbReference type="InterPro" id="IPR004031">
    <property type="entry name" value="PMP22/EMP/MP20/Claudin"/>
</dbReference>
<feature type="transmembrane region" description="Helical" evidence="5">
    <location>
        <begin position="405"/>
        <end position="428"/>
    </location>
</feature>
<evidence type="ECO:0000256" key="3">
    <source>
        <dbReference type="ARBA" id="ARBA00022989"/>
    </source>
</evidence>
<feature type="transmembrane region" description="Helical" evidence="5">
    <location>
        <begin position="12"/>
        <end position="34"/>
    </location>
</feature>
<keyword evidence="4 5" id="KW-0472">Membrane</keyword>
<evidence type="ECO:0000313" key="6">
    <source>
        <dbReference type="EMBL" id="KYO28620.1"/>
    </source>
</evidence>
<reference evidence="6 7" key="1">
    <citation type="journal article" date="2012" name="Genome Biol.">
        <title>Sequencing three crocodilian genomes to illuminate the evolution of archosaurs and amniotes.</title>
        <authorList>
            <person name="St John J.A."/>
            <person name="Braun E.L."/>
            <person name="Isberg S.R."/>
            <person name="Miles L.G."/>
            <person name="Chong A.Y."/>
            <person name="Gongora J."/>
            <person name="Dalzell P."/>
            <person name="Moran C."/>
            <person name="Bed'hom B."/>
            <person name="Abzhanov A."/>
            <person name="Burgess S.C."/>
            <person name="Cooksey A.M."/>
            <person name="Castoe T.A."/>
            <person name="Crawford N.G."/>
            <person name="Densmore L.D."/>
            <person name="Drew J.C."/>
            <person name="Edwards S.V."/>
            <person name="Faircloth B.C."/>
            <person name="Fujita M.K."/>
            <person name="Greenwold M.J."/>
            <person name="Hoffmann F.G."/>
            <person name="Howard J.M."/>
            <person name="Iguchi T."/>
            <person name="Janes D.E."/>
            <person name="Khan S.Y."/>
            <person name="Kohno S."/>
            <person name="de Koning A.J."/>
            <person name="Lance S.L."/>
            <person name="McCarthy F.M."/>
            <person name="McCormack J.E."/>
            <person name="Merchant M.E."/>
            <person name="Peterson D.G."/>
            <person name="Pollock D.D."/>
            <person name="Pourmand N."/>
            <person name="Raney B.J."/>
            <person name="Roessler K.A."/>
            <person name="Sanford J.R."/>
            <person name="Sawyer R.H."/>
            <person name="Schmidt C.J."/>
            <person name="Triplett E.W."/>
            <person name="Tuberville T.D."/>
            <person name="Venegas-Anaya M."/>
            <person name="Howard J.T."/>
            <person name="Jarvis E.D."/>
            <person name="Guillette L.J.Jr."/>
            <person name="Glenn T.C."/>
            <person name="Green R.E."/>
            <person name="Ray D.A."/>
        </authorList>
    </citation>
    <scope>NUCLEOTIDE SEQUENCE [LARGE SCALE GENOMIC DNA]</scope>
    <source>
        <strain evidence="6">KSC_2009_1</strain>
    </source>
</reference>
<sequence length="481" mass="49623">MDFTPEYIRTSRMLTVAGLITGIVALILITSSALGSRAGRDPVAPFAALFSLLTGTLLLAATILFALWYLPVRSVQMGTPRFSSPYFMEVSAAALFLFAGAMMLFESFQAEAPRVRVGAVATRIPGPPKVPPSLGQVLAILGSLVLLGALGSGQWLQGGDGAGYGLWIVCTPRGCAQPPTAPDYMEVPRALLLLSLGLGLVSVALSARGLSQPQALLPSTAALAAGLSAMVATAVFAHGAAGTEPFTRGHVGFGPGFRLGWAVGPLFLLAAGAANLLSQCPACTCAGGALDPSRSSRCPGPGRGSRMVLLQWVRQVLPVLSLALLLLVAGAPGWLRLRSELGPAALGLWALCADGACLRLPPGPGLLDVSRGLMLVSLLAAFIPVLCLLGPVARFFGRFFAVSMASYITSLVAGVVSLLAMGSFALWASRTPPHPLVARAYGWAFYLGWASCPTCLLSGMTGLIAHRSLSASTIILAPPPA</sequence>
<gene>
    <name evidence="6" type="ORF">Y1Q_0013908</name>
</gene>
<organism evidence="6 7">
    <name type="scientific">Alligator mississippiensis</name>
    <name type="common">American alligator</name>
    <dbReference type="NCBI Taxonomy" id="8496"/>
    <lineage>
        <taxon>Eukaryota</taxon>
        <taxon>Metazoa</taxon>
        <taxon>Chordata</taxon>
        <taxon>Craniata</taxon>
        <taxon>Vertebrata</taxon>
        <taxon>Euteleostomi</taxon>
        <taxon>Archelosauria</taxon>
        <taxon>Archosauria</taxon>
        <taxon>Crocodylia</taxon>
        <taxon>Alligatoridae</taxon>
        <taxon>Alligatorinae</taxon>
        <taxon>Alligator</taxon>
    </lineage>
</organism>
<accession>A0A151MVU7</accession>
<keyword evidence="7" id="KW-1185">Reference proteome</keyword>
<evidence type="ECO:0000256" key="1">
    <source>
        <dbReference type="ARBA" id="ARBA00004141"/>
    </source>
</evidence>
<feature type="transmembrane region" description="Helical" evidence="5">
    <location>
        <begin position="316"/>
        <end position="335"/>
    </location>
</feature>
<dbReference type="Pfam" id="PF00822">
    <property type="entry name" value="PMP22_Claudin"/>
    <property type="match status" value="2"/>
</dbReference>
<proteinExistence type="predicted"/>
<feature type="transmembrane region" description="Helical" evidence="5">
    <location>
        <begin position="90"/>
        <end position="108"/>
    </location>
</feature>
<dbReference type="Proteomes" id="UP000050525">
    <property type="component" value="Unassembled WGS sequence"/>
</dbReference>
<dbReference type="PANTHER" id="PTHR10671">
    <property type="entry name" value="EPITHELIAL MEMBRANE PROTEIN-RELATED"/>
    <property type="match status" value="1"/>
</dbReference>
<dbReference type="InterPro" id="IPR050579">
    <property type="entry name" value="PMP-22/EMP/MP20-like"/>
</dbReference>
<protein>
    <recommendedName>
        <fullName evidence="8">Protein NKG7</fullName>
    </recommendedName>
</protein>
<dbReference type="PANTHER" id="PTHR10671:SF42">
    <property type="entry name" value="TRANSMEMBRANE PROTEIN 202"/>
    <property type="match status" value="1"/>
</dbReference>
<evidence type="ECO:0000256" key="5">
    <source>
        <dbReference type="SAM" id="Phobius"/>
    </source>
</evidence>
<feature type="transmembrane region" description="Helical" evidence="5">
    <location>
        <begin position="440"/>
        <end position="465"/>
    </location>
</feature>
<evidence type="ECO:0008006" key="8">
    <source>
        <dbReference type="Google" id="ProtNLM"/>
    </source>
</evidence>
<dbReference type="AlphaFoldDB" id="A0A151MVU7"/>
<feature type="transmembrane region" description="Helical" evidence="5">
    <location>
        <begin position="259"/>
        <end position="277"/>
    </location>
</feature>
<feature type="transmembrane region" description="Helical" evidence="5">
    <location>
        <begin position="372"/>
        <end position="393"/>
    </location>
</feature>
<evidence type="ECO:0000313" key="7">
    <source>
        <dbReference type="Proteomes" id="UP000050525"/>
    </source>
</evidence>
<evidence type="ECO:0000256" key="2">
    <source>
        <dbReference type="ARBA" id="ARBA00022692"/>
    </source>
</evidence>
<dbReference type="GO" id="GO:0005886">
    <property type="term" value="C:plasma membrane"/>
    <property type="evidence" value="ECO:0007669"/>
    <property type="project" value="TreeGrafter"/>
</dbReference>
<name>A0A151MVU7_ALLMI</name>
<keyword evidence="2 5" id="KW-0812">Transmembrane</keyword>
<keyword evidence="3 5" id="KW-1133">Transmembrane helix</keyword>
<evidence type="ECO:0000256" key="4">
    <source>
        <dbReference type="ARBA" id="ARBA00023136"/>
    </source>
</evidence>
<feature type="transmembrane region" description="Helical" evidence="5">
    <location>
        <begin position="190"/>
        <end position="207"/>
    </location>
</feature>